<protein>
    <submittedName>
        <fullName evidence="1">Uncharacterized protein</fullName>
    </submittedName>
</protein>
<evidence type="ECO:0000313" key="2">
    <source>
        <dbReference type="Proteomes" id="UP001056120"/>
    </source>
</evidence>
<evidence type="ECO:0000313" key="1">
    <source>
        <dbReference type="EMBL" id="KAI3786744.1"/>
    </source>
</evidence>
<keyword evidence="2" id="KW-1185">Reference proteome</keyword>
<gene>
    <name evidence="1" type="ORF">L1987_40661</name>
</gene>
<reference evidence="1 2" key="2">
    <citation type="journal article" date="2022" name="Mol. Ecol. Resour.">
        <title>The genomes of chicory, endive, great burdock and yacon provide insights into Asteraceae paleo-polyploidization history and plant inulin production.</title>
        <authorList>
            <person name="Fan W."/>
            <person name="Wang S."/>
            <person name="Wang H."/>
            <person name="Wang A."/>
            <person name="Jiang F."/>
            <person name="Liu H."/>
            <person name="Zhao H."/>
            <person name="Xu D."/>
            <person name="Zhang Y."/>
        </authorList>
    </citation>
    <scope>NUCLEOTIDE SEQUENCE [LARGE SCALE GENOMIC DNA]</scope>
    <source>
        <strain evidence="2">cv. Yunnan</strain>
        <tissue evidence="1">Leaves</tissue>
    </source>
</reference>
<accession>A0ACB9GSX7</accession>
<comment type="caution">
    <text evidence="1">The sequence shown here is derived from an EMBL/GenBank/DDBJ whole genome shotgun (WGS) entry which is preliminary data.</text>
</comment>
<proteinExistence type="predicted"/>
<dbReference type="EMBL" id="CM042030">
    <property type="protein sequence ID" value="KAI3786744.1"/>
    <property type="molecule type" value="Genomic_DNA"/>
</dbReference>
<organism evidence="1 2">
    <name type="scientific">Smallanthus sonchifolius</name>
    <dbReference type="NCBI Taxonomy" id="185202"/>
    <lineage>
        <taxon>Eukaryota</taxon>
        <taxon>Viridiplantae</taxon>
        <taxon>Streptophyta</taxon>
        <taxon>Embryophyta</taxon>
        <taxon>Tracheophyta</taxon>
        <taxon>Spermatophyta</taxon>
        <taxon>Magnoliopsida</taxon>
        <taxon>eudicotyledons</taxon>
        <taxon>Gunneridae</taxon>
        <taxon>Pentapetalae</taxon>
        <taxon>asterids</taxon>
        <taxon>campanulids</taxon>
        <taxon>Asterales</taxon>
        <taxon>Asteraceae</taxon>
        <taxon>Asteroideae</taxon>
        <taxon>Heliantheae alliance</taxon>
        <taxon>Millerieae</taxon>
        <taxon>Smallanthus</taxon>
    </lineage>
</organism>
<reference evidence="2" key="1">
    <citation type="journal article" date="2022" name="Mol. Ecol. Resour.">
        <title>The genomes of chicory, endive, great burdock and yacon provide insights into Asteraceae palaeo-polyploidization history and plant inulin production.</title>
        <authorList>
            <person name="Fan W."/>
            <person name="Wang S."/>
            <person name="Wang H."/>
            <person name="Wang A."/>
            <person name="Jiang F."/>
            <person name="Liu H."/>
            <person name="Zhao H."/>
            <person name="Xu D."/>
            <person name="Zhang Y."/>
        </authorList>
    </citation>
    <scope>NUCLEOTIDE SEQUENCE [LARGE SCALE GENOMIC DNA]</scope>
    <source>
        <strain evidence="2">cv. Yunnan</strain>
    </source>
</reference>
<name>A0ACB9GSX7_9ASTR</name>
<dbReference type="Proteomes" id="UP001056120">
    <property type="component" value="Linkage Group LG13"/>
</dbReference>
<sequence>MFYNSLTPKGPSMATSSNDVVETPSRTPPRELFMITLMHIVQAKDGAMDWYQSQRLNRATITANQKLNNTQSKWIAAKKTTAFKPNLWKEKRNKVLGKVGNLEIETRHQNIGGQDMIHKMKRSRCYVCLKKGHAYWNFPAMVKDQKLKQNKGKSNEDMDV</sequence>